<feature type="compositionally biased region" description="Polar residues" evidence="2">
    <location>
        <begin position="41"/>
        <end position="54"/>
    </location>
</feature>
<feature type="region of interest" description="Disordered" evidence="2">
    <location>
        <begin position="835"/>
        <end position="873"/>
    </location>
</feature>
<feature type="region of interest" description="Disordered" evidence="2">
    <location>
        <begin position="1"/>
        <end position="67"/>
    </location>
</feature>
<feature type="compositionally biased region" description="Basic and acidic residues" evidence="2">
    <location>
        <begin position="338"/>
        <end position="355"/>
    </location>
</feature>
<feature type="compositionally biased region" description="Basic and acidic residues" evidence="2">
    <location>
        <begin position="362"/>
        <end position="378"/>
    </location>
</feature>
<proteinExistence type="predicted"/>
<feature type="compositionally biased region" description="Basic and acidic residues" evidence="2">
    <location>
        <begin position="510"/>
        <end position="519"/>
    </location>
</feature>
<keyword evidence="4" id="KW-1185">Reference proteome</keyword>
<reference evidence="3 4" key="1">
    <citation type="journal article" date="2019" name="BMC Genomics">
        <title>New insights from Opisthorchis felineus genome: update on genomics of the epidemiologically important liver flukes.</title>
        <authorList>
            <person name="Ershov N.I."/>
            <person name="Mordvinov V.A."/>
            <person name="Prokhortchouk E.B."/>
            <person name="Pakharukova M.Y."/>
            <person name="Gunbin K.V."/>
            <person name="Ustyantsev K."/>
            <person name="Genaev M.A."/>
            <person name="Blinov A.G."/>
            <person name="Mazur A."/>
            <person name="Boulygina E."/>
            <person name="Tsygankova S."/>
            <person name="Khrameeva E."/>
            <person name="Chekanov N."/>
            <person name="Fan G."/>
            <person name="Xiao A."/>
            <person name="Zhang H."/>
            <person name="Xu X."/>
            <person name="Yang H."/>
            <person name="Solovyev V."/>
            <person name="Lee S.M."/>
            <person name="Liu X."/>
            <person name="Afonnikov D.A."/>
            <person name="Skryabin K.G."/>
        </authorList>
    </citation>
    <scope>NUCLEOTIDE SEQUENCE [LARGE SCALE GENOMIC DNA]</scope>
    <source>
        <strain evidence="3">AK-0245</strain>
        <tissue evidence="3">Whole organism</tissue>
    </source>
</reference>
<comment type="caution">
    <text evidence="3">The sequence shown here is derived from an EMBL/GenBank/DDBJ whole genome shotgun (WGS) entry which is preliminary data.</text>
</comment>
<keyword evidence="1" id="KW-0175">Coiled coil</keyword>
<evidence type="ECO:0000313" key="4">
    <source>
        <dbReference type="Proteomes" id="UP000308267"/>
    </source>
</evidence>
<dbReference type="EMBL" id="SJOL01006981">
    <property type="protein sequence ID" value="TGZ63927.1"/>
    <property type="molecule type" value="Genomic_DNA"/>
</dbReference>
<feature type="compositionally biased region" description="Basic and acidic residues" evidence="2">
    <location>
        <begin position="590"/>
        <end position="604"/>
    </location>
</feature>
<feature type="compositionally biased region" description="Basic and acidic residues" evidence="2">
    <location>
        <begin position="314"/>
        <end position="326"/>
    </location>
</feature>
<name>A0A4S2LST5_OPIFE</name>
<feature type="region of interest" description="Disordered" evidence="2">
    <location>
        <begin position="901"/>
        <end position="1057"/>
    </location>
</feature>
<feature type="compositionally biased region" description="Basic and acidic residues" evidence="2">
    <location>
        <begin position="901"/>
        <end position="911"/>
    </location>
</feature>
<feature type="compositionally biased region" description="Basic and acidic residues" evidence="2">
    <location>
        <begin position="849"/>
        <end position="867"/>
    </location>
</feature>
<dbReference type="AlphaFoldDB" id="A0A4S2LST5"/>
<accession>A0A4S2LST5</accession>
<dbReference type="Proteomes" id="UP000308267">
    <property type="component" value="Unassembled WGS sequence"/>
</dbReference>
<sequence length="1057" mass="120602">MGGTLSRIFHRKQDDEAKTKVKKPRRFGSLRRQRTEDQETGTRVSRSSTMPSRTQHVRTEDRSTELIGERAEEAQRLEDRREIMRDAMDPDETVTPVAAQHLSAQMPHVKPSHFPEHKEVVPEIKAELPGGFAAVQLVSVTSNDKAIDDVPELRQMTEALHEEEDEPVILNVEDLRHLTNEHEEHIEDIEQKISREQKIEPIMETKKSGEGIPEPITEVSADSAGLAHSEQDLKHKQEEVFTQEDNEHVKEAVDYFHAEGTELEGKSQSAEFLHSETAYDQADEVPIRYETENVQGYAPTVVFETVENSFAEKEENHLKDAHRNEELLGSSKEEDDDYRLITRETPTRQDFEHVSENIFPHDQAESSEEHDKALREDQNEPSDIVEIQYLQEVKQFEKHEQEDEILQGDLVNDEELVEKFPAGLMEHVNIPQEISDVQNSGHPFERDDYDNLLLGDVAHTEDGTKELPTEDAKFENMSQVLDVQYFQQPLEHETRDRLLQEFTEHIEEPVEQLSAKDAEPEGISQEISDFPYFQQPPEQETKDHLLHDDNDHTEGSAEHLPARDADLKDMPQEALDAKHFQQSLEHEVRDRGLHDYGEHTEGSTEHVPTNDTEVEDMTQGALNAENFQHPPELETDHLLQEYTGQPAEEFPTGFARFSDVPQVDLDTQYSGQTNWQEGIDGVPQEVEDDEGALDNSRRTDVSQETLEIQHLEQPPEYDDGDHTQRQDTENVEEPPQGSFTQDIEEADKTQEILDIQYSEIPGQHIPGGDILHSDVERDIVEEDYIPQETLDIQHSEQVFEQESKDISKVESINEEILDEPTDYGNAFIKIVDSQQPEVEGEQQMGQSEGHFESDPMEDSVHQYLQEEHELEPEQALEHTEKPYFENAAYNEETDYVKREHVFEQDGDHLDAESVPPQVGECQSDQTEHMKLDPALSEMSQTGNDTHEDIKSTENTNELQPDQVESAETHRSGSSEPNGSINGLDVGHLHLKQNVPEIVESNGDFDHSIKLPDTRLADQQDFDADISRSPKLTAAGDPPHDEEQRSNGMPISGAEDLI</sequence>
<organism evidence="3 4">
    <name type="scientific">Opisthorchis felineus</name>
    <dbReference type="NCBI Taxonomy" id="147828"/>
    <lineage>
        <taxon>Eukaryota</taxon>
        <taxon>Metazoa</taxon>
        <taxon>Spiralia</taxon>
        <taxon>Lophotrochozoa</taxon>
        <taxon>Platyhelminthes</taxon>
        <taxon>Trematoda</taxon>
        <taxon>Digenea</taxon>
        <taxon>Opisthorchiida</taxon>
        <taxon>Opisthorchiata</taxon>
        <taxon>Opisthorchiidae</taxon>
        <taxon>Opisthorchis</taxon>
    </lineage>
</organism>
<feature type="compositionally biased region" description="Basic and acidic residues" evidence="2">
    <location>
        <begin position="1003"/>
        <end position="1017"/>
    </location>
</feature>
<evidence type="ECO:0000256" key="1">
    <source>
        <dbReference type="SAM" id="Coils"/>
    </source>
</evidence>
<feature type="region of interest" description="Disordered" evidence="2">
    <location>
        <begin position="687"/>
        <end position="739"/>
    </location>
</feature>
<feature type="compositionally biased region" description="Basic and acidic residues" evidence="2">
    <location>
        <begin position="57"/>
        <end position="67"/>
    </location>
</feature>
<feature type="region of interest" description="Disordered" evidence="2">
    <location>
        <begin position="590"/>
        <end position="611"/>
    </location>
</feature>
<evidence type="ECO:0000256" key="2">
    <source>
        <dbReference type="SAM" id="MobiDB-lite"/>
    </source>
</evidence>
<feature type="compositionally biased region" description="Basic and acidic residues" evidence="2">
    <location>
        <begin position="539"/>
        <end position="564"/>
    </location>
</feature>
<evidence type="ECO:0000313" key="3">
    <source>
        <dbReference type="EMBL" id="TGZ63927.1"/>
    </source>
</evidence>
<feature type="region of interest" description="Disordered" evidence="2">
    <location>
        <begin position="314"/>
        <end position="382"/>
    </location>
</feature>
<feature type="coiled-coil region" evidence="1">
    <location>
        <begin position="172"/>
        <end position="199"/>
    </location>
</feature>
<feature type="region of interest" description="Disordered" evidence="2">
    <location>
        <begin position="510"/>
        <end position="564"/>
    </location>
</feature>
<feature type="compositionally biased region" description="Basic residues" evidence="2">
    <location>
        <begin position="20"/>
        <end position="32"/>
    </location>
</feature>
<gene>
    <name evidence="3" type="ORF">CRM22_006661</name>
</gene>
<dbReference type="OrthoDB" id="10386678at2759"/>
<protein>
    <submittedName>
        <fullName evidence="3">Uncharacterized protein</fullName>
    </submittedName>
</protein>